<reference evidence="2" key="2">
    <citation type="submission" date="2012-03" db="EMBL/GenBank/DDBJ databases">
        <title>The complete genome sequence of the pioneer microbe on fresh volcanic deposit, Leptospirillum ferrooxidans strain C2-3.</title>
        <authorList>
            <person name="Fujimura R."/>
            <person name="Sato Y."/>
            <person name="Nishizawa T."/>
            <person name="Nanba K."/>
            <person name="Oshima K."/>
            <person name="Hattori M."/>
            <person name="Kamijo T."/>
            <person name="Ohta H."/>
        </authorList>
    </citation>
    <scope>NUCLEOTIDE SEQUENCE [LARGE SCALE GENOMIC DNA]</scope>
    <source>
        <strain evidence="2">C2-3</strain>
    </source>
</reference>
<accession>I0IN62</accession>
<proteinExistence type="predicted"/>
<dbReference type="HOGENOM" id="CLU_3044898_0_0_0"/>
<reference evidence="1 2" key="1">
    <citation type="journal article" date="2012" name="J. Bacteriol.">
        <title>Complete Genome Sequence of Leptospirillum ferrooxidans Strain C2-3, Isolated from a Fresh Volcanic Ash Deposit on the Island of Miyake, Japan.</title>
        <authorList>
            <person name="Fujimura R."/>
            <person name="Sato Y."/>
            <person name="Nishizawa T."/>
            <person name="Oshima K."/>
            <person name="Kim S.-W."/>
            <person name="Hattori M."/>
            <person name="Kamijo T."/>
            <person name="Ohta H."/>
        </authorList>
    </citation>
    <scope>NUCLEOTIDE SEQUENCE [LARGE SCALE GENOMIC DNA]</scope>
    <source>
        <strain evidence="1 2">C2-3</strain>
    </source>
</reference>
<dbReference type="KEGG" id="lfc:LFE_1008"/>
<dbReference type="Proteomes" id="UP000007382">
    <property type="component" value="Chromosome"/>
</dbReference>
<keyword evidence="2" id="KW-1185">Reference proteome</keyword>
<evidence type="ECO:0000313" key="1">
    <source>
        <dbReference type="EMBL" id="BAM06711.1"/>
    </source>
</evidence>
<gene>
    <name evidence="1" type="ordered locus">LFE_1008</name>
</gene>
<sequence length="54" mass="6177">MVLDFVEYEGAIVVPDQIWLSDMVFFSLHFVFVSKMAYSVQIGMSKLTRGDDVD</sequence>
<protein>
    <submittedName>
        <fullName evidence="1">Uncharacterized protein</fullName>
    </submittedName>
</protein>
<dbReference type="AlphaFoldDB" id="I0IN62"/>
<dbReference type="EMBL" id="AP012342">
    <property type="protein sequence ID" value="BAM06711.1"/>
    <property type="molecule type" value="Genomic_DNA"/>
</dbReference>
<dbReference type="STRING" id="1162668.LFE_1008"/>
<name>I0IN62_LEPFC</name>
<evidence type="ECO:0000313" key="2">
    <source>
        <dbReference type="Proteomes" id="UP000007382"/>
    </source>
</evidence>
<dbReference type="PATRIC" id="fig|1162668.3.peg.1166"/>
<organism evidence="1 2">
    <name type="scientific">Leptospirillum ferrooxidans (strain C2-3)</name>
    <dbReference type="NCBI Taxonomy" id="1162668"/>
    <lineage>
        <taxon>Bacteria</taxon>
        <taxon>Pseudomonadati</taxon>
        <taxon>Nitrospirota</taxon>
        <taxon>Nitrospiria</taxon>
        <taxon>Nitrospirales</taxon>
        <taxon>Nitrospiraceae</taxon>
        <taxon>Leptospirillum</taxon>
    </lineage>
</organism>